<proteinExistence type="predicted"/>
<dbReference type="EMBL" id="JACIEU010000006">
    <property type="protein sequence ID" value="MBB4147998.1"/>
    <property type="molecule type" value="Genomic_DNA"/>
</dbReference>
<organism evidence="1 2">
    <name type="scientific">Sphingobium scionense</name>
    <dbReference type="NCBI Taxonomy" id="1404341"/>
    <lineage>
        <taxon>Bacteria</taxon>
        <taxon>Pseudomonadati</taxon>
        <taxon>Pseudomonadota</taxon>
        <taxon>Alphaproteobacteria</taxon>
        <taxon>Sphingomonadales</taxon>
        <taxon>Sphingomonadaceae</taxon>
        <taxon>Sphingobium</taxon>
    </lineage>
</organism>
<dbReference type="GO" id="GO:0006355">
    <property type="term" value="P:regulation of DNA-templated transcription"/>
    <property type="evidence" value="ECO:0007669"/>
    <property type="project" value="InterPro"/>
</dbReference>
<comment type="caution">
    <text evidence="1">The sequence shown here is derived from an EMBL/GenBank/DDBJ whole genome shotgun (WGS) entry which is preliminary data.</text>
</comment>
<dbReference type="InterPro" id="IPR013321">
    <property type="entry name" value="Arc_rbn_hlx_hlx"/>
</dbReference>
<evidence type="ECO:0000313" key="2">
    <source>
        <dbReference type="Proteomes" id="UP000590524"/>
    </source>
</evidence>
<evidence type="ECO:0000313" key="1">
    <source>
        <dbReference type="EMBL" id="MBB4147998.1"/>
    </source>
</evidence>
<dbReference type="InterPro" id="IPR010985">
    <property type="entry name" value="Ribbon_hlx_hlx"/>
</dbReference>
<accession>A0A7W6LR02</accession>
<reference evidence="1 2" key="1">
    <citation type="submission" date="2020-08" db="EMBL/GenBank/DDBJ databases">
        <title>Genomic Encyclopedia of Type Strains, Phase IV (KMG-IV): sequencing the most valuable type-strain genomes for metagenomic binning, comparative biology and taxonomic classification.</title>
        <authorList>
            <person name="Goeker M."/>
        </authorList>
    </citation>
    <scope>NUCLEOTIDE SEQUENCE [LARGE SCALE GENOMIC DNA]</scope>
    <source>
        <strain evidence="1 2">DSM 19371</strain>
    </source>
</reference>
<dbReference type="Proteomes" id="UP000590524">
    <property type="component" value="Unassembled WGS sequence"/>
</dbReference>
<gene>
    <name evidence="1" type="ORF">GGQ90_001776</name>
</gene>
<protein>
    <recommendedName>
        <fullName evidence="3">Arc-like DNA binding domain-containing protein</fullName>
    </recommendedName>
</protein>
<dbReference type="AlphaFoldDB" id="A0A7W6LR02"/>
<dbReference type="Gene3D" id="1.10.1220.10">
    <property type="entry name" value="Met repressor-like"/>
    <property type="match status" value="1"/>
</dbReference>
<evidence type="ECO:0008006" key="3">
    <source>
        <dbReference type="Google" id="ProtNLM"/>
    </source>
</evidence>
<keyword evidence="2" id="KW-1185">Reference proteome</keyword>
<dbReference type="SUPFAM" id="SSF47598">
    <property type="entry name" value="Ribbon-helix-helix"/>
    <property type="match status" value="1"/>
</dbReference>
<sequence>MSDDLRQRLLEAAFKSDRSLNAEIVARLEKSFDASPIDEPIVEAIETKLGAHELEMKDIRATVNEMRAMLAKMKDAGL</sequence>
<name>A0A7W6LR02_9SPHN</name>